<name>A0AAV7ECZ7_ARIFI</name>
<dbReference type="Proteomes" id="UP000825729">
    <property type="component" value="Unassembled WGS sequence"/>
</dbReference>
<accession>A0AAV7ECZ7</accession>
<dbReference type="AlphaFoldDB" id="A0AAV7ECZ7"/>
<reference evidence="1 2" key="1">
    <citation type="submission" date="2021-07" db="EMBL/GenBank/DDBJ databases">
        <title>The Aristolochia fimbriata genome: insights into angiosperm evolution, floral development and chemical biosynthesis.</title>
        <authorList>
            <person name="Jiao Y."/>
        </authorList>
    </citation>
    <scope>NUCLEOTIDE SEQUENCE [LARGE SCALE GENOMIC DNA]</scope>
    <source>
        <strain evidence="1">IBCAS-2021</strain>
        <tissue evidence="1">Leaf</tissue>
    </source>
</reference>
<evidence type="ECO:0000313" key="2">
    <source>
        <dbReference type="Proteomes" id="UP000825729"/>
    </source>
</evidence>
<sequence>MGTYLDRVKTIVDDLAAAGQPLTFGDRWTHYVVNGLGPTLNRFAQTVLGQVNSPPAPPEAHSAQLDNSFDSAWYIDSGASHISSDASLLTDSGPYNAQDQVMLGYRSGLPISAIGSQYGQTFAQGTE</sequence>
<organism evidence="1 2">
    <name type="scientific">Aristolochia fimbriata</name>
    <name type="common">White veined hardy Dutchman's pipe vine</name>
    <dbReference type="NCBI Taxonomy" id="158543"/>
    <lineage>
        <taxon>Eukaryota</taxon>
        <taxon>Viridiplantae</taxon>
        <taxon>Streptophyta</taxon>
        <taxon>Embryophyta</taxon>
        <taxon>Tracheophyta</taxon>
        <taxon>Spermatophyta</taxon>
        <taxon>Magnoliopsida</taxon>
        <taxon>Magnoliidae</taxon>
        <taxon>Piperales</taxon>
        <taxon>Aristolochiaceae</taxon>
        <taxon>Aristolochia</taxon>
    </lineage>
</organism>
<comment type="caution">
    <text evidence="1">The sequence shown here is derived from an EMBL/GenBank/DDBJ whole genome shotgun (WGS) entry which is preliminary data.</text>
</comment>
<evidence type="ECO:0000313" key="1">
    <source>
        <dbReference type="EMBL" id="KAG9446154.1"/>
    </source>
</evidence>
<protein>
    <submittedName>
        <fullName evidence="1">Uncharacterized protein</fullName>
    </submittedName>
</protein>
<dbReference type="EMBL" id="JAINDJ010000005">
    <property type="protein sequence ID" value="KAG9446154.1"/>
    <property type="molecule type" value="Genomic_DNA"/>
</dbReference>
<keyword evidence="2" id="KW-1185">Reference proteome</keyword>
<gene>
    <name evidence="1" type="ORF">H6P81_012282</name>
</gene>
<proteinExistence type="predicted"/>